<evidence type="ECO:0000259" key="14">
    <source>
        <dbReference type="PROSITE" id="PS50893"/>
    </source>
</evidence>
<dbReference type="GO" id="GO:0004518">
    <property type="term" value="F:nuclease activity"/>
    <property type="evidence" value="ECO:0007669"/>
    <property type="project" value="UniProtKB-KW"/>
</dbReference>
<keyword evidence="5" id="KW-0227">DNA damage</keyword>
<evidence type="ECO:0000256" key="8">
    <source>
        <dbReference type="ARBA" id="ARBA00022881"/>
    </source>
</evidence>
<dbReference type="GO" id="GO:0005524">
    <property type="term" value="F:ATP binding"/>
    <property type="evidence" value="ECO:0007669"/>
    <property type="project" value="UniProtKB-KW"/>
</dbReference>
<evidence type="ECO:0000256" key="1">
    <source>
        <dbReference type="ARBA" id="ARBA00004496"/>
    </source>
</evidence>
<proteinExistence type="inferred from homology"/>
<dbReference type="SUPFAM" id="SSF52540">
    <property type="entry name" value="P-loop containing nucleoside triphosphate hydrolases"/>
    <property type="match status" value="2"/>
</dbReference>
<comment type="similarity">
    <text evidence="11">Belongs to the ABC transporter superfamily. UvrA family.</text>
</comment>
<dbReference type="GO" id="GO:0006281">
    <property type="term" value="P:DNA repair"/>
    <property type="evidence" value="ECO:0007669"/>
    <property type="project" value="UniProtKB-KW"/>
</dbReference>
<gene>
    <name evidence="15" type="primary">uvrA</name>
    <name evidence="15" type="ORF">GCM10010121_057550</name>
</gene>
<comment type="caution">
    <text evidence="15">The sequence shown here is derived from an EMBL/GenBank/DDBJ whole genome shotgun (WGS) entry which is preliminary data.</text>
</comment>
<keyword evidence="3" id="KW-0677">Repeat</keyword>
<keyword evidence="9" id="KW-0238">DNA-binding</keyword>
<organism evidence="15 16">
    <name type="scientific">Streptomyces brasiliensis</name>
    <dbReference type="NCBI Taxonomy" id="1954"/>
    <lineage>
        <taxon>Bacteria</taxon>
        <taxon>Bacillati</taxon>
        <taxon>Actinomycetota</taxon>
        <taxon>Actinomycetes</taxon>
        <taxon>Kitasatosporales</taxon>
        <taxon>Streptomycetaceae</taxon>
        <taxon>Streptomyces</taxon>
    </lineage>
</organism>
<feature type="domain" description="ABC transporter" evidence="14">
    <location>
        <begin position="484"/>
        <end position="785"/>
    </location>
</feature>
<sequence length="796" mass="84647">MSMATSTETQTSAPHVADSHEVIRVHGARENNLKDVSIEIPKRRLTVFTGVSGSGKSSLVFNTIAAESQRLINETYSAFVQGFMPTLARPDVDVLDGLTTAITVDQQRMGGDPRSTVGTATDANAMLRILFSRLGRPHIGSPKAFSFNVASISGAGAVTVERGGQTVKERRQFSITGGMCPRCEGRGSVTDIDLAQLYDDSKSLSEGALTIPGYSMDGWFGRIFKGSGFFDPDKPIRKYTKRELHDLLHKEPTKIKVEGINLTYEGLIPKIQKSMLSKDIDSLQPHIRAFVERATTFSVCPECDGTRLAEAARSSKIEGISIADACAMQISDLAVWVRDLAEPSVAPLLTALRHTLDSFVEIGLGYLSLERPSGTLSGGEAQRVKMIRHLGSSLTDVTYVFDEPTTGLHPHDIRRMNNLLLRLRDKGNTVLVVEHKPEVIAIADHVVDLGPGAGTAGGTVCYEGTVEGLRATDTITGRHFDDRARLKETVRKPTGTLPIRGATTHNLQGVDVDIPLGVLAVVTGVAGSGKSSLVHGSIPAGAGVVSVDQGAIRGSRRSNPATYTGLLDPIRKAFAKANGVKPALFSANSEGACPTCNGAGVIYTDLAMMAGVATTCEECEGKRFQASVLDHHLGGRDISEVLAMSVTEAEAFFGAGEARTPAAHRILGRLADVGLGYLTLGQPLTTLSGGERQRLKLATHMADKGGVYVLDEPTAGLHLADVEQLLGLLDRLVDSGKSVIVVEHHQAVMAHADWIIDLGPGAGHDGGRIVFEGTPADLVAARSTLTGEHLAEYVTA</sequence>
<evidence type="ECO:0000256" key="2">
    <source>
        <dbReference type="ARBA" id="ARBA00022490"/>
    </source>
</evidence>
<evidence type="ECO:0000256" key="11">
    <source>
        <dbReference type="ARBA" id="ARBA00038000"/>
    </source>
</evidence>
<keyword evidence="7" id="KW-0067">ATP-binding</keyword>
<reference evidence="15" key="2">
    <citation type="submission" date="2020-09" db="EMBL/GenBank/DDBJ databases">
        <authorList>
            <person name="Sun Q."/>
            <person name="Ohkuma M."/>
        </authorList>
    </citation>
    <scope>NUCLEOTIDE SEQUENCE</scope>
    <source>
        <strain evidence="15">JCM 3086</strain>
    </source>
</reference>
<evidence type="ECO:0000256" key="7">
    <source>
        <dbReference type="ARBA" id="ARBA00022840"/>
    </source>
</evidence>
<feature type="domain" description="ABC transporter" evidence="14">
    <location>
        <begin position="17"/>
        <end position="476"/>
    </location>
</feature>
<dbReference type="PROSITE" id="PS50893">
    <property type="entry name" value="ABC_TRANSPORTER_2"/>
    <property type="match status" value="2"/>
</dbReference>
<evidence type="ECO:0000313" key="15">
    <source>
        <dbReference type="EMBL" id="GGJ38944.1"/>
    </source>
</evidence>
<evidence type="ECO:0000256" key="3">
    <source>
        <dbReference type="ARBA" id="ARBA00022737"/>
    </source>
</evidence>
<dbReference type="GO" id="GO:0016887">
    <property type="term" value="F:ATP hydrolysis activity"/>
    <property type="evidence" value="ECO:0007669"/>
    <property type="project" value="InterPro"/>
</dbReference>
<dbReference type="AlphaFoldDB" id="A0A917L2J4"/>
<comment type="subcellular location">
    <subcellularLocation>
        <location evidence="1">Cytoplasm</location>
    </subcellularLocation>
</comment>
<keyword evidence="6" id="KW-0228">DNA excision</keyword>
<dbReference type="InterPro" id="IPR003439">
    <property type="entry name" value="ABC_transporter-like_ATP-bd"/>
</dbReference>
<evidence type="ECO:0000256" key="6">
    <source>
        <dbReference type="ARBA" id="ARBA00022769"/>
    </source>
</evidence>
<evidence type="ECO:0000256" key="4">
    <source>
        <dbReference type="ARBA" id="ARBA00022741"/>
    </source>
</evidence>
<evidence type="ECO:0000256" key="13">
    <source>
        <dbReference type="ARBA" id="ARBA00042156"/>
    </source>
</evidence>
<dbReference type="EMBL" id="BMQA01000023">
    <property type="protein sequence ID" value="GGJ38944.1"/>
    <property type="molecule type" value="Genomic_DNA"/>
</dbReference>
<evidence type="ECO:0000313" key="16">
    <source>
        <dbReference type="Proteomes" id="UP000657574"/>
    </source>
</evidence>
<protein>
    <recommendedName>
        <fullName evidence="12">UvrABC system protein A</fullName>
    </recommendedName>
    <alternativeName>
        <fullName evidence="13">Excinuclease ABC subunit A</fullName>
    </alternativeName>
</protein>
<dbReference type="InterPro" id="IPR027417">
    <property type="entry name" value="P-loop_NTPase"/>
</dbReference>
<keyword evidence="2" id="KW-0963">Cytoplasm</keyword>
<dbReference type="RefSeq" id="WP_189314188.1">
    <property type="nucleotide sequence ID" value="NZ_BMQA01000023.1"/>
</dbReference>
<accession>A0A917L2J4</accession>
<dbReference type="Gene3D" id="3.40.50.300">
    <property type="entry name" value="P-loop containing nucleotide triphosphate hydrolases"/>
    <property type="match status" value="2"/>
</dbReference>
<dbReference type="Gene3D" id="1.10.8.280">
    <property type="entry name" value="ABC transporter ATPase domain-like"/>
    <property type="match status" value="1"/>
</dbReference>
<keyword evidence="4" id="KW-0547">Nucleotide-binding</keyword>
<dbReference type="Proteomes" id="UP000657574">
    <property type="component" value="Unassembled WGS sequence"/>
</dbReference>
<reference evidence="15" key="1">
    <citation type="journal article" date="2014" name="Int. J. Syst. Evol. Microbiol.">
        <title>Complete genome sequence of Corynebacterium casei LMG S-19264T (=DSM 44701T), isolated from a smear-ripened cheese.</title>
        <authorList>
            <consortium name="US DOE Joint Genome Institute (JGI-PGF)"/>
            <person name="Walter F."/>
            <person name="Albersmeier A."/>
            <person name="Kalinowski J."/>
            <person name="Ruckert C."/>
        </authorList>
    </citation>
    <scope>NUCLEOTIDE SEQUENCE</scope>
    <source>
        <strain evidence="15">JCM 3086</strain>
    </source>
</reference>
<keyword evidence="16" id="KW-1185">Reference proteome</keyword>
<keyword evidence="10" id="KW-0234">DNA repair</keyword>
<keyword evidence="8" id="KW-0267">Excision nuclease</keyword>
<dbReference type="Gene3D" id="1.20.1580.10">
    <property type="entry name" value="ABC transporter ATPase like domain"/>
    <property type="match status" value="2"/>
</dbReference>
<evidence type="ECO:0000256" key="10">
    <source>
        <dbReference type="ARBA" id="ARBA00023204"/>
    </source>
</evidence>
<dbReference type="GO" id="GO:0003677">
    <property type="term" value="F:DNA binding"/>
    <property type="evidence" value="ECO:0007669"/>
    <property type="project" value="UniProtKB-KW"/>
</dbReference>
<name>A0A917L2J4_9ACTN</name>
<dbReference type="PANTHER" id="PTHR43152:SF2">
    <property type="entry name" value="DRUG RESISTANCE ABC TRANSPORTER"/>
    <property type="match status" value="1"/>
</dbReference>
<evidence type="ECO:0000256" key="12">
    <source>
        <dbReference type="ARBA" id="ARBA00039316"/>
    </source>
</evidence>
<evidence type="ECO:0000256" key="5">
    <source>
        <dbReference type="ARBA" id="ARBA00022763"/>
    </source>
</evidence>
<evidence type="ECO:0000256" key="9">
    <source>
        <dbReference type="ARBA" id="ARBA00023125"/>
    </source>
</evidence>
<dbReference type="GO" id="GO:0005737">
    <property type="term" value="C:cytoplasm"/>
    <property type="evidence" value="ECO:0007669"/>
    <property type="project" value="UniProtKB-SubCell"/>
</dbReference>
<dbReference type="PANTHER" id="PTHR43152">
    <property type="entry name" value="UVRABC SYSTEM PROTEIN A"/>
    <property type="match status" value="1"/>
</dbReference>
<dbReference type="Pfam" id="PF00005">
    <property type="entry name" value="ABC_tran"/>
    <property type="match status" value="1"/>
</dbReference>